<proteinExistence type="predicted"/>
<keyword evidence="3" id="KW-1185">Reference proteome</keyword>
<evidence type="ECO:0000313" key="3">
    <source>
        <dbReference type="Proteomes" id="UP001430953"/>
    </source>
</evidence>
<dbReference type="InterPro" id="IPR043502">
    <property type="entry name" value="DNA/RNA_pol_sf"/>
</dbReference>
<dbReference type="PANTHER" id="PTHR37557">
    <property type="entry name" value="115 KDA PROTEIN IN TYPE-1 RETROTRANSPOSABLE ELEMENT R1DM-LIKE PROTEIN-RELATED-RELATED"/>
    <property type="match status" value="1"/>
</dbReference>
<comment type="caution">
    <text evidence="2">The sequence shown here is derived from an EMBL/GenBank/DDBJ whole genome shotgun (WGS) entry which is preliminary data.</text>
</comment>
<dbReference type="PANTHER" id="PTHR37557:SF4">
    <property type="entry name" value="CCHC-TYPE DOMAIN-CONTAINING PROTEIN"/>
    <property type="match status" value="1"/>
</dbReference>
<evidence type="ECO:0000313" key="2">
    <source>
        <dbReference type="EMBL" id="KAL0098513.1"/>
    </source>
</evidence>
<gene>
    <name evidence="2" type="ORF">PUN28_020469</name>
</gene>
<reference evidence="2 3" key="1">
    <citation type="submission" date="2023-03" db="EMBL/GenBank/DDBJ databases">
        <title>High recombination rates correlate with genetic variation in Cardiocondyla obscurior ants.</title>
        <authorList>
            <person name="Errbii M."/>
        </authorList>
    </citation>
    <scope>NUCLEOTIDE SEQUENCE [LARGE SCALE GENOMIC DNA]</scope>
    <source>
        <strain evidence="2">Alpha-2009</strain>
        <tissue evidence="2">Whole body</tissue>
    </source>
</reference>
<sequence length="1158" mass="130515">MSGDKTRWTHEESVLMARREAQLTIEEQPRFMNQELQQYFPQRTIEAIKGKRKQQEYKTMVLNLIAEMTNQAEETLEEDEEENENDELGNKILDFLESFRTPRAEDFKEKKLHKIAMEARTAGKEVTTQKETLDIDPRQRAFRSTDGCADNTLLLDTLLRYHRKKYKSMYMASIDVSKAFDTVTHPAIKNTLETKTRIEGTTWTSKPIHPARGVRQGDPLSPILFNAITHRLLQNLPKEIGVELGETRINAAAFADDLLLFAKTPGGLQTLIDTTTKYLDSCGISNTWRYLGVTFSPEGRTNYNPTEATKPLLDSLTKAPLKPQQRIYALRTVVIPKLYYHLALGATRITTLNKTDKLIRTAVRKWLALPHDVPIAYFHATVKDGGLGIPATRWVAPLTRRGRLIAAIRNTQHQELKEYINKEIEECDRRLTDHGILYSNPDMVANRWAQRLYEKIDGIGCLAQETINHVLQQCHRTHEARIRRHDAITKYLARKIPKSGYQVFQEPKYQTTVGLRKPDLVAVLGETAVVIDAQVVSEQTLLTEAHRRKVRYYEDEAITKKIKETHGVRRIITTSATLSWKGVWSPESAEDLKRLGFIRANELKILATRTLIGGMMAFKIFNATTSMAGRMKRIRSLIDRFVSSPGAFLPKVLYAAAGWADLCTERDIRKLRAVQRRALISVTGAYRTASWESLCVVAGAFPIDLRLRVHRAVYDSKVNRDTKIGDLEIPASLQNADREIEAEALNMWQTRWSSSGKAKWLNIDHWSTQVLTGHGNFGERLASLNLAETEMCVCGKGVDSVEHFLLYCSLFDAQRVPLRDVVPVDKWKWPEAAAYFALSQEAFSVFAGSERVPGLVLMDRPPRGSPWTRFGAVSAVFSLREWVGIGCRLWQAAQVVTKLFISVIAHGRCWIFPSPGSGPVSIDGGCEVAYALVASVYTTSRPRCCLVGADCVWNASLAGPLRAFCAFWAALLFFPFYPLSSGRPISLSISPPFVCGRLRDRGCCTSFPGPALHNRRPPPPPHMHRGCEDFGDCFREEFNLGCDRVNILGRSMTQVSHYVGRKSSPVIFNRVDSQIADSASLASVIAKQVGPHVDLGKGRTSDTSILQNWDLRPYQGVWLKCCESRWTAAHLLDAKGFVIHRRDSGFAIHVPIHQGMES</sequence>
<dbReference type="GO" id="GO:0071897">
    <property type="term" value="P:DNA biosynthetic process"/>
    <property type="evidence" value="ECO:0007669"/>
    <property type="project" value="UniProtKB-ARBA"/>
</dbReference>
<organism evidence="2 3">
    <name type="scientific">Cardiocondyla obscurior</name>
    <dbReference type="NCBI Taxonomy" id="286306"/>
    <lineage>
        <taxon>Eukaryota</taxon>
        <taxon>Metazoa</taxon>
        <taxon>Ecdysozoa</taxon>
        <taxon>Arthropoda</taxon>
        <taxon>Hexapoda</taxon>
        <taxon>Insecta</taxon>
        <taxon>Pterygota</taxon>
        <taxon>Neoptera</taxon>
        <taxon>Endopterygota</taxon>
        <taxon>Hymenoptera</taxon>
        <taxon>Apocrita</taxon>
        <taxon>Aculeata</taxon>
        <taxon>Formicoidea</taxon>
        <taxon>Formicidae</taxon>
        <taxon>Myrmicinae</taxon>
        <taxon>Cardiocondyla</taxon>
    </lineage>
</organism>
<dbReference type="PROSITE" id="PS50878">
    <property type="entry name" value="RT_POL"/>
    <property type="match status" value="1"/>
</dbReference>
<dbReference type="SUPFAM" id="SSF56672">
    <property type="entry name" value="DNA/RNA polymerases"/>
    <property type="match status" value="1"/>
</dbReference>
<dbReference type="InterPro" id="IPR000477">
    <property type="entry name" value="RT_dom"/>
</dbReference>
<dbReference type="Proteomes" id="UP001430953">
    <property type="component" value="Unassembled WGS sequence"/>
</dbReference>
<dbReference type="CDD" id="cd01650">
    <property type="entry name" value="RT_nLTR_like"/>
    <property type="match status" value="1"/>
</dbReference>
<dbReference type="AlphaFoldDB" id="A0AAW2E727"/>
<accession>A0AAW2E727</accession>
<name>A0AAW2E727_9HYME</name>
<feature type="domain" description="Reverse transcriptase" evidence="1">
    <location>
        <begin position="46"/>
        <end position="308"/>
    </location>
</feature>
<dbReference type="Pfam" id="PF00078">
    <property type="entry name" value="RVT_1"/>
    <property type="match status" value="1"/>
</dbReference>
<protein>
    <recommendedName>
        <fullName evidence="1">Reverse transcriptase domain-containing protein</fullName>
    </recommendedName>
</protein>
<dbReference type="EMBL" id="JADYXP020000056">
    <property type="protein sequence ID" value="KAL0098513.1"/>
    <property type="molecule type" value="Genomic_DNA"/>
</dbReference>
<evidence type="ECO:0000259" key="1">
    <source>
        <dbReference type="PROSITE" id="PS50878"/>
    </source>
</evidence>